<accession>A0A516KR76</accession>
<evidence type="ECO:0000313" key="2">
    <source>
        <dbReference type="EMBL" id="QDP44188.1"/>
    </source>
</evidence>
<gene>
    <name evidence="2" type="primary">72</name>
    <name evidence="2" type="ORF">SEA_JUJU_72</name>
</gene>
<feature type="region of interest" description="Disordered" evidence="1">
    <location>
        <begin position="1"/>
        <end position="25"/>
    </location>
</feature>
<dbReference type="GeneID" id="65121672"/>
<keyword evidence="3" id="KW-1185">Reference proteome</keyword>
<dbReference type="EMBL" id="MN062704">
    <property type="protein sequence ID" value="QDP44188.1"/>
    <property type="molecule type" value="Genomic_DNA"/>
</dbReference>
<evidence type="ECO:0000256" key="1">
    <source>
        <dbReference type="SAM" id="MobiDB-lite"/>
    </source>
</evidence>
<dbReference type="KEGG" id="vg:65121672"/>
<dbReference type="Proteomes" id="UP000317704">
    <property type="component" value="Segment"/>
</dbReference>
<dbReference type="RefSeq" id="YP_010103773.1">
    <property type="nucleotide sequence ID" value="NC_055811.1"/>
</dbReference>
<organism evidence="2 3">
    <name type="scientific">Gordonia phage JuJu</name>
    <dbReference type="NCBI Taxonomy" id="2590929"/>
    <lineage>
        <taxon>Viruses</taxon>
        <taxon>Duplodnaviria</taxon>
        <taxon>Heunggongvirae</taxon>
        <taxon>Uroviricota</taxon>
        <taxon>Caudoviricetes</taxon>
        <taxon>Jujuvirus</taxon>
        <taxon>Jujuvirus juju</taxon>
    </lineage>
</organism>
<evidence type="ECO:0000313" key="3">
    <source>
        <dbReference type="Proteomes" id="UP000317704"/>
    </source>
</evidence>
<proteinExistence type="predicted"/>
<feature type="compositionally biased region" description="Basic and acidic residues" evidence="1">
    <location>
        <begin position="1"/>
        <end position="22"/>
    </location>
</feature>
<name>A0A516KR76_9CAUD</name>
<reference evidence="2 3" key="1">
    <citation type="submission" date="2019-06" db="EMBL/GenBank/DDBJ databases">
        <authorList>
            <person name="English H.B."/>
            <person name="Fox B.C."/>
            <person name="Houston B.M."/>
            <person name="Koller H.E."/>
            <person name="Salsman M.A."/>
            <person name="Teasley B.R."/>
            <person name="Vandoros E."/>
            <person name="Korey C.A."/>
            <person name="Tolsma S."/>
            <person name="Caruso S.M."/>
            <person name="Garlena R.A."/>
            <person name="Russell D.A."/>
            <person name="Pope W.H."/>
            <person name="Jacobs-Se D."/>
            <person name="Hatfull G.F."/>
        </authorList>
    </citation>
    <scope>NUCLEOTIDE SEQUENCE [LARGE SCALE GENOMIC DNA]</scope>
</reference>
<sequence length="82" mass="8850">MSETQWRLRDVDNRGPDGEPHEVTGAPKDLIAYLDGPVRRDLIGAQGAELLTQLITACNDGDIATARTVGPKLSIYTEEVAS</sequence>
<protein>
    <submittedName>
        <fullName evidence="2">Uncharacterized protein</fullName>
    </submittedName>
</protein>